<dbReference type="InterPro" id="IPR017853">
    <property type="entry name" value="GH"/>
</dbReference>
<dbReference type="OMA" id="GWFFWTL"/>
<dbReference type="PANTHER" id="PTHR31297:SF43">
    <property type="entry name" value="GLUCAN 1,3-BETA-GLUCOSIDASE 3"/>
    <property type="match status" value="1"/>
</dbReference>
<dbReference type="Proteomes" id="UP000078561">
    <property type="component" value="Unassembled WGS sequence"/>
</dbReference>
<dbReference type="InterPro" id="IPR050386">
    <property type="entry name" value="Glycosyl_hydrolase_5"/>
</dbReference>
<dbReference type="GO" id="GO:0046557">
    <property type="term" value="F:glucan endo-1,6-beta-glucosidase activity"/>
    <property type="evidence" value="ECO:0007669"/>
    <property type="project" value="TreeGrafter"/>
</dbReference>
<evidence type="ECO:0000313" key="7">
    <source>
        <dbReference type="Proteomes" id="UP000078561"/>
    </source>
</evidence>
<dbReference type="PANTHER" id="PTHR31297">
    <property type="entry name" value="GLUCAN ENDO-1,6-BETA-GLUCOSIDASE B"/>
    <property type="match status" value="1"/>
</dbReference>
<dbReference type="InterPro" id="IPR001547">
    <property type="entry name" value="Glyco_hydro_5"/>
</dbReference>
<feature type="domain" description="Glycoside hydrolase family 5" evidence="5">
    <location>
        <begin position="97"/>
        <end position="382"/>
    </location>
</feature>
<dbReference type="EMBL" id="LT554468">
    <property type="protein sequence ID" value="SAM05271.1"/>
    <property type="molecule type" value="Genomic_DNA"/>
</dbReference>
<evidence type="ECO:0000256" key="4">
    <source>
        <dbReference type="RuleBase" id="RU361153"/>
    </source>
</evidence>
<evidence type="ECO:0000256" key="3">
    <source>
        <dbReference type="ARBA" id="ARBA00023295"/>
    </source>
</evidence>
<keyword evidence="2 4" id="KW-0378">Hydrolase</keyword>
<dbReference type="GO" id="GO:0005576">
    <property type="term" value="C:extracellular region"/>
    <property type="evidence" value="ECO:0007669"/>
    <property type="project" value="TreeGrafter"/>
</dbReference>
<evidence type="ECO:0000256" key="1">
    <source>
        <dbReference type="ARBA" id="ARBA00005641"/>
    </source>
</evidence>
<name>A0A163K484_ABSGL</name>
<reference evidence="6" key="1">
    <citation type="submission" date="2016-04" db="EMBL/GenBank/DDBJ databases">
        <authorList>
            <person name="Evans L.H."/>
            <person name="Alamgir A."/>
            <person name="Owens N."/>
            <person name="Weber N.D."/>
            <person name="Virtaneva K."/>
            <person name="Barbian K."/>
            <person name="Babar A."/>
            <person name="Rosenke K."/>
        </authorList>
    </citation>
    <scope>NUCLEOTIDE SEQUENCE [LARGE SCALE GENOMIC DNA]</scope>
    <source>
        <strain evidence="6">CBS 101.48</strain>
    </source>
</reference>
<dbReference type="FunCoup" id="A0A163K484">
    <property type="interactions" value="19"/>
</dbReference>
<dbReference type="GO" id="GO:0009251">
    <property type="term" value="P:glucan catabolic process"/>
    <property type="evidence" value="ECO:0007669"/>
    <property type="project" value="TreeGrafter"/>
</dbReference>
<gene>
    <name evidence="6" type="primary">ABSGL_11146.1 scaffold 12295</name>
</gene>
<dbReference type="STRING" id="4829.A0A163K484"/>
<organism evidence="6">
    <name type="scientific">Absidia glauca</name>
    <name type="common">Pin mould</name>
    <dbReference type="NCBI Taxonomy" id="4829"/>
    <lineage>
        <taxon>Eukaryota</taxon>
        <taxon>Fungi</taxon>
        <taxon>Fungi incertae sedis</taxon>
        <taxon>Mucoromycota</taxon>
        <taxon>Mucoromycotina</taxon>
        <taxon>Mucoromycetes</taxon>
        <taxon>Mucorales</taxon>
        <taxon>Cunninghamellaceae</taxon>
        <taxon>Absidia</taxon>
    </lineage>
</organism>
<keyword evidence="3 4" id="KW-0326">Glycosidase</keyword>
<dbReference type="Gene3D" id="3.20.20.80">
    <property type="entry name" value="Glycosidases"/>
    <property type="match status" value="1"/>
</dbReference>
<evidence type="ECO:0000259" key="5">
    <source>
        <dbReference type="Pfam" id="PF00150"/>
    </source>
</evidence>
<dbReference type="SUPFAM" id="SSF51445">
    <property type="entry name" value="(Trans)glycosidases"/>
    <property type="match status" value="1"/>
</dbReference>
<dbReference type="GO" id="GO:0009986">
    <property type="term" value="C:cell surface"/>
    <property type="evidence" value="ECO:0007669"/>
    <property type="project" value="TreeGrafter"/>
</dbReference>
<proteinExistence type="inferred from homology"/>
<sequence>MPIVQSILNKVCLNGPPKLLPESPNVPAWPTFDAYDPSLNETYRYRKQVGVNLGSLFALEAWLCPDSLKKAVKKDWSSELDFLSACHDHQQARDLLEQHWTTFITARDIQTLASWGINTVRIPIGYWIVEPRKMVVDYPHDGLFAYADVYDAALATLMQLVRACEQSGLGVLIDIHGAPGGQNNDAHCGQRTPCSNCHFFSGLHASSNQSCLLTIIQRLTELLSLINNIVGIELLNEPVDHASLPKFYERACRTVVAASSSHRPLPVYVGDCWQPAKYMDIIAHQLSPHHPFVVLDTHQYFCHTPADHRLSAQQNTEKVENKVGGFLDRQGPTIRRNVVVGEWAMVLNGASMKGMDERRAMTDFGAAQARVWDKTCAGQFYWTYKTADDKWYWSFKYCHEQNLLPWLNKQQGSSGKGGGGDLDGLVKDNSAAHLDYWKAQLDNKDAKAYEAIAQHVWMYEKGFRAGFNTGLRFAQHAGARVGFKAQLAKDSRMEENWDGSKGGGDIASQAWQYEQAFVQAIDIIEQN</sequence>
<protein>
    <recommendedName>
        <fullName evidence="5">Glycoside hydrolase family 5 domain-containing protein</fullName>
    </recommendedName>
</protein>
<dbReference type="InParanoid" id="A0A163K484"/>
<dbReference type="AlphaFoldDB" id="A0A163K484"/>
<evidence type="ECO:0000313" key="6">
    <source>
        <dbReference type="EMBL" id="SAM05271.1"/>
    </source>
</evidence>
<dbReference type="Pfam" id="PF00150">
    <property type="entry name" value="Cellulase"/>
    <property type="match status" value="1"/>
</dbReference>
<comment type="similarity">
    <text evidence="1 4">Belongs to the glycosyl hydrolase 5 (cellulase A) family.</text>
</comment>
<keyword evidence="7" id="KW-1185">Reference proteome</keyword>
<accession>A0A163K484</accession>
<dbReference type="OrthoDB" id="1887033at2759"/>
<evidence type="ECO:0000256" key="2">
    <source>
        <dbReference type="ARBA" id="ARBA00022801"/>
    </source>
</evidence>